<keyword evidence="3 4" id="KW-0443">Lipid metabolism</keyword>
<gene>
    <name evidence="7" type="ORF">FB463_001305</name>
    <name evidence="6" type="ORF">FFA01_30970</name>
</gene>
<organism evidence="7 9">
    <name type="scientific">Frigoribacterium faeni</name>
    <dbReference type="NCBI Taxonomy" id="145483"/>
    <lineage>
        <taxon>Bacteria</taxon>
        <taxon>Bacillati</taxon>
        <taxon>Actinomycetota</taxon>
        <taxon>Actinomycetes</taxon>
        <taxon>Micrococcales</taxon>
        <taxon>Microbacteriaceae</taxon>
        <taxon>Frigoribacterium</taxon>
    </lineage>
</organism>
<dbReference type="SUPFAM" id="SSF52151">
    <property type="entry name" value="FabD/lysophospholipase-like"/>
    <property type="match status" value="1"/>
</dbReference>
<evidence type="ECO:0000256" key="1">
    <source>
        <dbReference type="ARBA" id="ARBA00022801"/>
    </source>
</evidence>
<dbReference type="Pfam" id="PF01734">
    <property type="entry name" value="Patatin"/>
    <property type="match status" value="1"/>
</dbReference>
<dbReference type="GO" id="GO:0016787">
    <property type="term" value="F:hydrolase activity"/>
    <property type="evidence" value="ECO:0007669"/>
    <property type="project" value="UniProtKB-UniRule"/>
</dbReference>
<dbReference type="InterPro" id="IPR016035">
    <property type="entry name" value="Acyl_Trfase/lysoPLipase"/>
</dbReference>
<sequence>MSTNTTPTRTALVLGGGGITGIAWELGVLSRLIEAGVPVGDADLVVGTSAGSVVGTMVRLGRVDEGLREQFEAVTELPSGSIDPEAFQQALGQALVGATGQQEARSRVGALARRTPVAGEEPDLVTTMRGRFGDVAWPEADLTVCTVDATDGSFRPLNAASGVDLYRAVAASCSVPVVWPTVEIHGRPTMDGGVRSGTNADLADDHDRVLVLSCGPELDVSPLGPTLPQVVAARRAAGREVLVIQADAEALEAFGSDVLATTTRRPAAEAGRRQADAVLDRVRAFWSGVAV</sequence>
<evidence type="ECO:0000313" key="8">
    <source>
        <dbReference type="Proteomes" id="UP000321154"/>
    </source>
</evidence>
<evidence type="ECO:0000313" key="6">
    <source>
        <dbReference type="EMBL" id="GEK84788.1"/>
    </source>
</evidence>
<keyword evidence="2 4" id="KW-0442">Lipid degradation</keyword>
<feature type="short sequence motif" description="DGA/G" evidence="4">
    <location>
        <begin position="191"/>
        <end position="193"/>
    </location>
</feature>
<dbReference type="InterPro" id="IPR050301">
    <property type="entry name" value="NTE"/>
</dbReference>
<dbReference type="AlphaFoldDB" id="A0A7W3PIM9"/>
<evidence type="ECO:0000256" key="2">
    <source>
        <dbReference type="ARBA" id="ARBA00022963"/>
    </source>
</evidence>
<dbReference type="Proteomes" id="UP000522688">
    <property type="component" value="Unassembled WGS sequence"/>
</dbReference>
<dbReference type="EMBL" id="BJUV01000063">
    <property type="protein sequence ID" value="GEK84788.1"/>
    <property type="molecule type" value="Genomic_DNA"/>
</dbReference>
<keyword evidence="8" id="KW-1185">Reference proteome</keyword>
<evidence type="ECO:0000259" key="5">
    <source>
        <dbReference type="PROSITE" id="PS51635"/>
    </source>
</evidence>
<name>A0A7W3PIM9_9MICO</name>
<evidence type="ECO:0000256" key="3">
    <source>
        <dbReference type="ARBA" id="ARBA00023098"/>
    </source>
</evidence>
<keyword evidence="1 4" id="KW-0378">Hydrolase</keyword>
<dbReference type="OrthoDB" id="2339873at2"/>
<dbReference type="InterPro" id="IPR002641">
    <property type="entry name" value="PNPLA_dom"/>
</dbReference>
<comment type="caution">
    <text evidence="7">The sequence shown here is derived from an EMBL/GenBank/DDBJ whole genome shotgun (WGS) entry which is preliminary data.</text>
</comment>
<dbReference type="RefSeq" id="WP_146857102.1">
    <property type="nucleotide sequence ID" value="NZ_BAAAHR010000002.1"/>
</dbReference>
<dbReference type="PROSITE" id="PS51635">
    <property type="entry name" value="PNPLA"/>
    <property type="match status" value="1"/>
</dbReference>
<dbReference type="PANTHER" id="PTHR14226:SF57">
    <property type="entry name" value="BLR7027 PROTEIN"/>
    <property type="match status" value="1"/>
</dbReference>
<evidence type="ECO:0000256" key="4">
    <source>
        <dbReference type="PROSITE-ProRule" id="PRU01161"/>
    </source>
</evidence>
<feature type="active site" description="Proton acceptor" evidence="4">
    <location>
        <position position="191"/>
    </location>
</feature>
<feature type="domain" description="PNPLA" evidence="5">
    <location>
        <begin position="13"/>
        <end position="204"/>
    </location>
</feature>
<dbReference type="Gene3D" id="3.40.1090.10">
    <property type="entry name" value="Cytosolic phospholipase A2 catalytic domain"/>
    <property type="match status" value="2"/>
</dbReference>
<evidence type="ECO:0000313" key="7">
    <source>
        <dbReference type="EMBL" id="MBA8813056.1"/>
    </source>
</evidence>
<dbReference type="GO" id="GO:0016042">
    <property type="term" value="P:lipid catabolic process"/>
    <property type="evidence" value="ECO:0007669"/>
    <property type="project" value="UniProtKB-UniRule"/>
</dbReference>
<accession>A0A7W3PIM9</accession>
<proteinExistence type="predicted"/>
<feature type="short sequence motif" description="GXSXG" evidence="4">
    <location>
        <begin position="47"/>
        <end position="51"/>
    </location>
</feature>
<dbReference type="EMBL" id="JACGWW010000002">
    <property type="protein sequence ID" value="MBA8813056.1"/>
    <property type="molecule type" value="Genomic_DNA"/>
</dbReference>
<protein>
    <submittedName>
        <fullName evidence="7">NTE family protein</fullName>
    </submittedName>
    <submittedName>
        <fullName evidence="6">Patatin</fullName>
    </submittedName>
</protein>
<dbReference type="Proteomes" id="UP000321154">
    <property type="component" value="Unassembled WGS sequence"/>
</dbReference>
<comment type="caution">
    <text evidence="4">Lacks conserved residue(s) required for the propagation of feature annotation.</text>
</comment>
<feature type="active site" description="Nucleophile" evidence="4">
    <location>
        <position position="49"/>
    </location>
</feature>
<reference evidence="7 9" key="2">
    <citation type="submission" date="2020-07" db="EMBL/GenBank/DDBJ databases">
        <title>Sequencing the genomes of 1000 actinobacteria strains.</title>
        <authorList>
            <person name="Klenk H.-P."/>
        </authorList>
    </citation>
    <scope>NUCLEOTIDE SEQUENCE [LARGE SCALE GENOMIC DNA]</scope>
    <source>
        <strain evidence="7 9">DSM 10309</strain>
    </source>
</reference>
<evidence type="ECO:0000313" key="9">
    <source>
        <dbReference type="Proteomes" id="UP000522688"/>
    </source>
</evidence>
<dbReference type="PANTHER" id="PTHR14226">
    <property type="entry name" value="NEUROPATHY TARGET ESTERASE/SWISS CHEESE D.MELANOGASTER"/>
    <property type="match status" value="1"/>
</dbReference>
<reference evidence="6 8" key="1">
    <citation type="submission" date="2019-07" db="EMBL/GenBank/DDBJ databases">
        <title>Whole genome shotgun sequence of Frigoribacterium faeni NBRC 103066.</title>
        <authorList>
            <person name="Hosoyama A."/>
            <person name="Uohara A."/>
            <person name="Ohji S."/>
            <person name="Ichikawa N."/>
        </authorList>
    </citation>
    <scope>NUCLEOTIDE SEQUENCE [LARGE SCALE GENOMIC DNA]</scope>
    <source>
        <strain evidence="6 8">NBRC 103066</strain>
    </source>
</reference>